<keyword evidence="3" id="KW-1185">Reference proteome</keyword>
<keyword evidence="1" id="KW-0175">Coiled coil</keyword>
<sequence>MQRCLLSHLSPLTTDSLSKTRPAEYVDEYWKARRLEKEKTRLSNEKRELERKLADKTRAVQVSSGQVSTLVHKVQELEHQNAKLSSDLVKQRENTRKAGLVFMDAADRYQQVAKNQIRAKISELEDTRKASLLLMNAADAYQDVAKKQSKAKMEELEDTRKAVLVLMSAADTYQQEAKKHIMEKVEELKILGAQKAEMDAKVECLESALSAAVAKNWVLEVDRDEVMEENRNLRLEVERLMVELEALVEGEAAAIRKAF</sequence>
<dbReference type="AlphaFoldDB" id="A0A835AEF7"/>
<feature type="coiled-coil region" evidence="1">
    <location>
        <begin position="223"/>
        <end position="250"/>
    </location>
</feature>
<accession>A0A835AEF7</accession>
<dbReference type="Proteomes" id="UP000636709">
    <property type="component" value="Unassembled WGS sequence"/>
</dbReference>
<organism evidence="2 3">
    <name type="scientific">Digitaria exilis</name>
    <dbReference type="NCBI Taxonomy" id="1010633"/>
    <lineage>
        <taxon>Eukaryota</taxon>
        <taxon>Viridiplantae</taxon>
        <taxon>Streptophyta</taxon>
        <taxon>Embryophyta</taxon>
        <taxon>Tracheophyta</taxon>
        <taxon>Spermatophyta</taxon>
        <taxon>Magnoliopsida</taxon>
        <taxon>Liliopsida</taxon>
        <taxon>Poales</taxon>
        <taxon>Poaceae</taxon>
        <taxon>PACMAD clade</taxon>
        <taxon>Panicoideae</taxon>
        <taxon>Panicodae</taxon>
        <taxon>Paniceae</taxon>
        <taxon>Anthephorinae</taxon>
        <taxon>Digitaria</taxon>
    </lineage>
</organism>
<evidence type="ECO:0000256" key="1">
    <source>
        <dbReference type="SAM" id="Coils"/>
    </source>
</evidence>
<evidence type="ECO:0000313" key="3">
    <source>
        <dbReference type="Proteomes" id="UP000636709"/>
    </source>
</evidence>
<dbReference type="EMBL" id="JACEFO010002416">
    <property type="protein sequence ID" value="KAF8661170.1"/>
    <property type="molecule type" value="Genomic_DNA"/>
</dbReference>
<dbReference type="OrthoDB" id="696104at2759"/>
<reference evidence="2" key="1">
    <citation type="submission" date="2020-07" db="EMBL/GenBank/DDBJ databases">
        <title>Genome sequence and genetic diversity analysis of an under-domesticated orphan crop, white fonio (Digitaria exilis).</title>
        <authorList>
            <person name="Bennetzen J.L."/>
            <person name="Chen S."/>
            <person name="Ma X."/>
            <person name="Wang X."/>
            <person name="Yssel A.E.J."/>
            <person name="Chaluvadi S.R."/>
            <person name="Johnson M."/>
            <person name="Gangashetty P."/>
            <person name="Hamidou F."/>
            <person name="Sanogo M.D."/>
            <person name="Zwaenepoel A."/>
            <person name="Wallace J."/>
            <person name="Van De Peer Y."/>
            <person name="Van Deynze A."/>
        </authorList>
    </citation>
    <scope>NUCLEOTIDE SEQUENCE</scope>
    <source>
        <tissue evidence="2">Leaves</tissue>
    </source>
</reference>
<proteinExistence type="predicted"/>
<comment type="caution">
    <text evidence="2">The sequence shown here is derived from an EMBL/GenBank/DDBJ whole genome shotgun (WGS) entry which is preliminary data.</text>
</comment>
<evidence type="ECO:0000313" key="2">
    <source>
        <dbReference type="EMBL" id="KAF8661170.1"/>
    </source>
</evidence>
<protein>
    <submittedName>
        <fullName evidence="2">Uncharacterized protein</fullName>
    </submittedName>
</protein>
<name>A0A835AEF7_9POAL</name>
<gene>
    <name evidence="2" type="ORF">HU200_057280</name>
</gene>
<feature type="coiled-coil region" evidence="1">
    <location>
        <begin position="32"/>
        <end position="94"/>
    </location>
</feature>